<keyword evidence="1" id="KW-0479">Metal-binding</keyword>
<dbReference type="SUPFAM" id="SSF57716">
    <property type="entry name" value="Glucocorticoid receptor-like (DNA-binding domain)"/>
    <property type="match status" value="1"/>
</dbReference>
<evidence type="ECO:0000313" key="5">
    <source>
        <dbReference type="Proteomes" id="UP000000707"/>
    </source>
</evidence>
<dbReference type="GO" id="GO:0000183">
    <property type="term" value="P:rDNA heterochromatin formation"/>
    <property type="evidence" value="ECO:0007669"/>
    <property type="project" value="TreeGrafter"/>
</dbReference>
<dbReference type="Gene3D" id="3.30.50.10">
    <property type="entry name" value="Erythroid Transcription Factor GATA-1, subunit A"/>
    <property type="match status" value="1"/>
</dbReference>
<evidence type="ECO:0000259" key="3">
    <source>
        <dbReference type="PROSITE" id="PS50114"/>
    </source>
</evidence>
<dbReference type="EMBL" id="GL996512">
    <property type="protein sequence ID" value="EGV65983.1"/>
    <property type="molecule type" value="Genomic_DNA"/>
</dbReference>
<organism evidence="5">
    <name type="scientific">Candida tenuis (strain ATCC 10573 / BCRC 21748 / CBS 615 / JCM 9827 / NBRC 10315 / NRRL Y-1498 / VKM Y-70)</name>
    <name type="common">Yeast</name>
    <name type="synonym">Yamadazyma tenuis</name>
    <dbReference type="NCBI Taxonomy" id="590646"/>
    <lineage>
        <taxon>Eukaryota</taxon>
        <taxon>Fungi</taxon>
        <taxon>Dikarya</taxon>
        <taxon>Ascomycota</taxon>
        <taxon>Saccharomycotina</taxon>
        <taxon>Pichiomycetes</taxon>
        <taxon>Debaryomycetaceae</taxon>
        <taxon>Yamadazyma</taxon>
    </lineage>
</organism>
<dbReference type="OrthoDB" id="3199820at2759"/>
<feature type="compositionally biased region" description="Polar residues" evidence="2">
    <location>
        <begin position="182"/>
        <end position="194"/>
    </location>
</feature>
<dbReference type="Proteomes" id="UP000000707">
    <property type="component" value="Unassembled WGS sequence"/>
</dbReference>
<keyword evidence="1" id="KW-0863">Zinc-finger</keyword>
<keyword evidence="1" id="KW-0862">Zinc</keyword>
<feature type="compositionally biased region" description="Acidic residues" evidence="2">
    <location>
        <begin position="335"/>
        <end position="350"/>
    </location>
</feature>
<dbReference type="HOGENOM" id="CLU_015850_0_0_1"/>
<dbReference type="GeneID" id="18248672"/>
<dbReference type="InterPro" id="IPR000679">
    <property type="entry name" value="Znf_GATA"/>
</dbReference>
<feature type="compositionally biased region" description="Basic and acidic residues" evidence="2">
    <location>
        <begin position="478"/>
        <end position="509"/>
    </location>
</feature>
<dbReference type="AlphaFoldDB" id="G3AZ18"/>
<dbReference type="PROSITE" id="PS50114">
    <property type="entry name" value="GATA_ZN_FINGER_2"/>
    <property type="match status" value="1"/>
</dbReference>
<dbReference type="InterPro" id="IPR057725">
    <property type="entry name" value="Ams2-SPT21_N"/>
</dbReference>
<dbReference type="RefSeq" id="XP_006684557.1">
    <property type="nucleotide sequence ID" value="XM_006684494.1"/>
</dbReference>
<evidence type="ECO:0000313" key="4">
    <source>
        <dbReference type="EMBL" id="EGV65983.1"/>
    </source>
</evidence>
<keyword evidence="5" id="KW-1185">Reference proteome</keyword>
<evidence type="ECO:0000256" key="2">
    <source>
        <dbReference type="SAM" id="MobiDB-lite"/>
    </source>
</evidence>
<dbReference type="GO" id="GO:0008270">
    <property type="term" value="F:zinc ion binding"/>
    <property type="evidence" value="ECO:0007669"/>
    <property type="project" value="UniProtKB-KW"/>
</dbReference>
<reference evidence="4 5" key="1">
    <citation type="journal article" date="2011" name="Proc. Natl. Acad. Sci. U.S.A.">
        <title>Comparative genomics of xylose-fermenting fungi for enhanced biofuel production.</title>
        <authorList>
            <person name="Wohlbach D.J."/>
            <person name="Kuo A."/>
            <person name="Sato T.K."/>
            <person name="Potts K.M."/>
            <person name="Salamov A.A."/>
            <person name="LaButti K.M."/>
            <person name="Sun H."/>
            <person name="Clum A."/>
            <person name="Pangilinan J.L."/>
            <person name="Lindquist E.A."/>
            <person name="Lucas S."/>
            <person name="Lapidus A."/>
            <person name="Jin M."/>
            <person name="Gunawan C."/>
            <person name="Balan V."/>
            <person name="Dale B.E."/>
            <person name="Jeffries T.W."/>
            <person name="Zinkel R."/>
            <person name="Barry K.W."/>
            <person name="Grigoriev I.V."/>
            <person name="Gasch A.P."/>
        </authorList>
    </citation>
    <scope>NUCLEOTIDE SEQUENCE [LARGE SCALE GENOMIC DNA]</scope>
    <source>
        <strain evidence="5">ATCC 10573 / BCRC 21748 / CBS 615 / JCM 9827 / NBRC 10315 / NRRL Y-1498 / VKM Y-70</strain>
    </source>
</reference>
<dbReference type="PANTHER" id="PTHR39147">
    <property type="entry name" value="PROTEIN SPT21"/>
    <property type="match status" value="1"/>
</dbReference>
<proteinExistence type="predicted"/>
<feature type="compositionally biased region" description="Polar residues" evidence="2">
    <location>
        <begin position="669"/>
        <end position="679"/>
    </location>
</feature>
<protein>
    <recommendedName>
        <fullName evidence="3">GATA-type domain-containing protein</fullName>
    </recommendedName>
</protein>
<feature type="region of interest" description="Disordered" evidence="2">
    <location>
        <begin position="478"/>
        <end position="517"/>
    </location>
</feature>
<gene>
    <name evidence="4" type="ORF">CANTEDRAFT_118998</name>
</gene>
<dbReference type="GO" id="GO:0006357">
    <property type="term" value="P:regulation of transcription by RNA polymerase II"/>
    <property type="evidence" value="ECO:0007669"/>
    <property type="project" value="TreeGrafter"/>
</dbReference>
<evidence type="ECO:0000256" key="1">
    <source>
        <dbReference type="PROSITE-ProRule" id="PRU00094"/>
    </source>
</evidence>
<feature type="compositionally biased region" description="Low complexity" evidence="2">
    <location>
        <begin position="160"/>
        <end position="171"/>
    </location>
</feature>
<dbReference type="PANTHER" id="PTHR39147:SF1">
    <property type="entry name" value="PROTEIN SPT21"/>
    <property type="match status" value="1"/>
</dbReference>
<feature type="domain" description="GATA-type" evidence="3">
    <location>
        <begin position="447"/>
        <end position="476"/>
    </location>
</feature>
<dbReference type="InterPro" id="IPR042403">
    <property type="entry name" value="Spt21/Ams2"/>
</dbReference>
<dbReference type="GO" id="GO:0030466">
    <property type="term" value="P:silent mating-type cassette heterochromatin formation"/>
    <property type="evidence" value="ECO:0007669"/>
    <property type="project" value="TreeGrafter"/>
</dbReference>
<feature type="region of interest" description="Disordered" evidence="2">
    <location>
        <begin position="802"/>
        <end position="850"/>
    </location>
</feature>
<feature type="region of interest" description="Disordered" evidence="2">
    <location>
        <begin position="150"/>
        <end position="199"/>
    </location>
</feature>
<accession>G3AZ18</accession>
<dbReference type="KEGG" id="cten:18248672"/>
<dbReference type="GO" id="GO:0043565">
    <property type="term" value="F:sequence-specific DNA binding"/>
    <property type="evidence" value="ECO:0007669"/>
    <property type="project" value="InterPro"/>
</dbReference>
<dbReference type="Pfam" id="PF25823">
    <property type="entry name" value="Ams2-SPT21_N"/>
    <property type="match status" value="1"/>
</dbReference>
<dbReference type="InterPro" id="IPR013088">
    <property type="entry name" value="Znf_NHR/GATA"/>
</dbReference>
<feature type="compositionally biased region" description="Low complexity" evidence="2">
    <location>
        <begin position="270"/>
        <end position="279"/>
    </location>
</feature>
<feature type="compositionally biased region" description="Polar residues" evidence="2">
    <location>
        <begin position="727"/>
        <end position="736"/>
    </location>
</feature>
<dbReference type="eggNOG" id="ENOG502S9RP">
    <property type="taxonomic scope" value="Eukaryota"/>
</dbReference>
<name>G3AZ18_CANTC</name>
<feature type="region of interest" description="Disordered" evidence="2">
    <location>
        <begin position="662"/>
        <end position="745"/>
    </location>
</feature>
<feature type="compositionally biased region" description="Polar residues" evidence="2">
    <location>
        <begin position="687"/>
        <end position="698"/>
    </location>
</feature>
<feature type="region of interest" description="Disordered" evidence="2">
    <location>
        <begin position="268"/>
        <end position="384"/>
    </location>
</feature>
<sequence length="850" mass="96586">MDGDVEQRRMQVKVLYSFNDNPTVFLSRSSGMHNVRVAEIPTNTMVDELIMLGGFDLKHCIKQIITSSPENFHLQTHDYAVYYKDLTEQPDEPFVSHGIFSELLQDSESTLIPGRVCQNVSANFLFGKKSDSSSLTLEIRLKLHTIEREHSSASATPKISQQQSQSQQQQSKRSAEVDLSNEYRQQKAQRSSYTAPVKATRTKSLPAFPQIYNNHMYSIRNADKLNTPSKYDPQSVLDRFKSASFVDAQVIAKPKVLRRRKQSYQNQVRGYASGASGASVATRSNSMIEPMRAMRTRSMVTNRHTPLMISSPIHEEGSSDTDDTEYNENSAQTVDAEDEDDEDDIEDAVEADNSPYTPQQPPYKPSNDRKHGFHSLPDLEDLDSKKTHTIPGTKLPENHGLLCVNPNCVTEESITWRYFEMNFHPNYFEIRNSKEFNKKNYEGMFGPLCNACYLFLRNKGFMRPEAVVKKYLKQQKYKRELKEREEREGQEEDKVDKGDEEFRFHDKHFQAPNRRPGQIASSPMVSMASHKFATPSHTPSEINQVIQNTRFGTQNDLSDFINQLNNFGGPLTDIDPLPQDLQDVTPPMMATKSNTRVINIDQGSDDKENCPPIDVTQFHNSSSPARNGTDDFEKMIIRSFNHAPPTQRSSPIDHHNEWMNSLFGENPTPKDQVTPLDTSMSKHESNNDTIPSKSGSNVRDSKGSKVHPGLPQMKTFSTRRSPRLNKTKSVTTTMPSSPLLATKSSSDDKLDTFLDEASLEIIEDEIRNLHKHHPNYKSDSPQPEATRNDTTNSVLSLYQNKRLGTHSSSPGSEIFSDDIHQKSHSQQVQSREQHLEYSKKSNRINQQQSK</sequence>